<keyword evidence="6" id="KW-1185">Reference proteome</keyword>
<reference evidence="5 7" key="1">
    <citation type="submission" date="2018-09" db="EMBL/GenBank/DDBJ databases">
        <title>Genomic investigation of the strawberry pathogen Phytophthora fragariae indicates pathogenicity is determined by transcriptional variation in three key races.</title>
        <authorList>
            <person name="Adams T.M."/>
            <person name="Armitage A.D."/>
            <person name="Sobczyk M.K."/>
            <person name="Bates H.J."/>
            <person name="Dunwell J.M."/>
            <person name="Nellist C.F."/>
            <person name="Harrison R.J."/>
        </authorList>
    </citation>
    <scope>NUCLEOTIDE SEQUENCE [LARGE SCALE GENOMIC DNA]</scope>
    <source>
        <strain evidence="3 5">SCRP249</strain>
        <strain evidence="2 7">SCRP324</strain>
        <strain evidence="4 6">SCRP333</strain>
    </source>
</reference>
<evidence type="ECO:0000313" key="5">
    <source>
        <dbReference type="Proteomes" id="UP000429607"/>
    </source>
</evidence>
<evidence type="ECO:0000313" key="2">
    <source>
        <dbReference type="EMBL" id="KAE8996840.1"/>
    </source>
</evidence>
<dbReference type="Proteomes" id="UP000435112">
    <property type="component" value="Unassembled WGS sequence"/>
</dbReference>
<dbReference type="EMBL" id="QXFV01000901">
    <property type="protein sequence ID" value="KAE9021793.1"/>
    <property type="molecule type" value="Genomic_DNA"/>
</dbReference>
<evidence type="ECO:0000313" key="6">
    <source>
        <dbReference type="Proteomes" id="UP000434957"/>
    </source>
</evidence>
<dbReference type="Proteomes" id="UP000429607">
    <property type="component" value="Unassembled WGS sequence"/>
</dbReference>
<dbReference type="Proteomes" id="UP000434957">
    <property type="component" value="Unassembled WGS sequence"/>
</dbReference>
<evidence type="ECO:0000313" key="3">
    <source>
        <dbReference type="EMBL" id="KAE9021793.1"/>
    </source>
</evidence>
<organism evidence="2 7">
    <name type="scientific">Phytophthora rubi</name>
    <dbReference type="NCBI Taxonomy" id="129364"/>
    <lineage>
        <taxon>Eukaryota</taxon>
        <taxon>Sar</taxon>
        <taxon>Stramenopiles</taxon>
        <taxon>Oomycota</taxon>
        <taxon>Peronosporomycetes</taxon>
        <taxon>Peronosporales</taxon>
        <taxon>Peronosporaceae</taxon>
        <taxon>Phytophthora</taxon>
    </lineage>
</organism>
<feature type="region of interest" description="Disordered" evidence="1">
    <location>
        <begin position="1"/>
        <end position="20"/>
    </location>
</feature>
<comment type="caution">
    <text evidence="2">The sequence shown here is derived from an EMBL/GenBank/DDBJ whole genome shotgun (WGS) entry which is preliminary data.</text>
</comment>
<evidence type="ECO:0000313" key="7">
    <source>
        <dbReference type="Proteomes" id="UP000435112"/>
    </source>
</evidence>
<dbReference type="EMBL" id="QXFT01001546">
    <property type="protein sequence ID" value="KAE9315897.1"/>
    <property type="molecule type" value="Genomic_DNA"/>
</dbReference>
<protein>
    <submittedName>
        <fullName evidence="2">Uncharacterized protein</fullName>
    </submittedName>
</protein>
<name>A0A6A3JNW0_9STRA</name>
<evidence type="ECO:0000256" key="1">
    <source>
        <dbReference type="SAM" id="MobiDB-lite"/>
    </source>
</evidence>
<dbReference type="EMBL" id="QXFU01001715">
    <property type="protein sequence ID" value="KAE8996840.1"/>
    <property type="molecule type" value="Genomic_DNA"/>
</dbReference>
<accession>A0A6A3JNW0</accession>
<evidence type="ECO:0000313" key="4">
    <source>
        <dbReference type="EMBL" id="KAE9315897.1"/>
    </source>
</evidence>
<dbReference type="AlphaFoldDB" id="A0A6A3JNW0"/>
<sequence length="73" mass="7956">MTASVSTAQLDVSPKNGRKANDEKVDTFSIRVVLSEVSTQYAQEDVSSGGSSQLSFSVPYRRCAWTSTEVCDF</sequence>
<feature type="compositionally biased region" description="Polar residues" evidence="1">
    <location>
        <begin position="1"/>
        <end position="10"/>
    </location>
</feature>
<proteinExistence type="predicted"/>
<gene>
    <name evidence="3" type="ORF">PR001_g13297</name>
    <name evidence="2" type="ORF">PR002_g19206</name>
    <name evidence="4" type="ORF">PR003_g18868</name>
</gene>